<feature type="transmembrane region" description="Helical" evidence="1">
    <location>
        <begin position="36"/>
        <end position="59"/>
    </location>
</feature>
<keyword evidence="1" id="KW-0472">Membrane</keyword>
<name>A0ABW5VMZ4_9MICO</name>
<comment type="caution">
    <text evidence="2">The sequence shown here is derived from an EMBL/GenBank/DDBJ whole genome shotgun (WGS) entry which is preliminary data.</text>
</comment>
<accession>A0ABW5VMZ4</accession>
<proteinExistence type="predicted"/>
<keyword evidence="3" id="KW-1185">Reference proteome</keyword>
<gene>
    <name evidence="2" type="ORF">ACFS27_03335</name>
</gene>
<dbReference type="Pfam" id="PF03237">
    <property type="entry name" value="Terminase_6N"/>
    <property type="match status" value="1"/>
</dbReference>
<dbReference type="Gene3D" id="3.40.50.300">
    <property type="entry name" value="P-loop containing nucleotide triphosphate hydrolases"/>
    <property type="match status" value="1"/>
</dbReference>
<keyword evidence="1" id="KW-0812">Transmembrane</keyword>
<reference evidence="3" key="1">
    <citation type="journal article" date="2019" name="Int. J. Syst. Evol. Microbiol.">
        <title>The Global Catalogue of Microorganisms (GCM) 10K type strain sequencing project: providing services to taxonomists for standard genome sequencing and annotation.</title>
        <authorList>
            <consortium name="The Broad Institute Genomics Platform"/>
            <consortium name="The Broad Institute Genome Sequencing Center for Infectious Disease"/>
            <person name="Wu L."/>
            <person name="Ma J."/>
        </authorList>
    </citation>
    <scope>NUCLEOTIDE SEQUENCE [LARGE SCALE GENOMIC DNA]</scope>
    <source>
        <strain evidence="3">CCM 7044</strain>
    </source>
</reference>
<dbReference type="InterPro" id="IPR027417">
    <property type="entry name" value="P-loop_NTPase"/>
</dbReference>
<evidence type="ECO:0000313" key="3">
    <source>
        <dbReference type="Proteomes" id="UP001597479"/>
    </source>
</evidence>
<dbReference type="EMBL" id="JBHUOG010000001">
    <property type="protein sequence ID" value="MFD2792574.1"/>
    <property type="molecule type" value="Genomic_DNA"/>
</dbReference>
<dbReference type="SUPFAM" id="SSF52540">
    <property type="entry name" value="P-loop containing nucleoside triphosphate hydrolases"/>
    <property type="match status" value="1"/>
</dbReference>
<dbReference type="RefSeq" id="WP_377180327.1">
    <property type="nucleotide sequence ID" value="NZ_JBHUOG010000001.1"/>
</dbReference>
<evidence type="ECO:0000256" key="1">
    <source>
        <dbReference type="SAM" id="Phobius"/>
    </source>
</evidence>
<dbReference type="Gene3D" id="3.30.420.280">
    <property type="match status" value="1"/>
</dbReference>
<organism evidence="2 3">
    <name type="scientific">Promicromonospora vindobonensis</name>
    <dbReference type="NCBI Taxonomy" id="195748"/>
    <lineage>
        <taxon>Bacteria</taxon>
        <taxon>Bacillati</taxon>
        <taxon>Actinomycetota</taxon>
        <taxon>Actinomycetes</taxon>
        <taxon>Micrococcales</taxon>
        <taxon>Promicromonosporaceae</taxon>
        <taxon>Promicromonospora</taxon>
    </lineage>
</organism>
<evidence type="ECO:0000313" key="2">
    <source>
        <dbReference type="EMBL" id="MFD2792574.1"/>
    </source>
</evidence>
<sequence length="415" mass="45559">MTDAADLLSPKQHAAFAAAMRARIAIFEGAVRSGKTFVACLAFFFAIAIAPRSGLILIVGRTLQTIERNILALMMDEAIFGPLAKAVHHTRGASTATILGREVHLVGANDARAEGKLRGLTACLAMADEATLLPEDFWTQLLARLSVPGARLIATTNPGSPRHWLKVKFLDRIAELDLVDLHFELDDNPSLTEEYKNNLKAENTGLFYDRNVRGLWVAAEGSIYGMFDPAKHVMKRADMPAMHRVLMLGLDYGDTHRTAGVLLGLGPDPRGGDRLYVLSEWAPPALTIGGMSAHLKDWMTEQPSPEWIAYDHAAASFGHQLRTDGFPSVRPAHKAVMSGIRNVAALLDADRLIIAAEATNLLDELPSYRWDPVATERGEDAPVKANDDFVDSLRYATYTSRMDWRDRVPLTPGEE</sequence>
<dbReference type="Proteomes" id="UP001597479">
    <property type="component" value="Unassembled WGS sequence"/>
</dbReference>
<keyword evidence="1" id="KW-1133">Transmembrane helix</keyword>
<protein>
    <submittedName>
        <fullName evidence="2">PBSX family phage terminase large subunit</fullName>
    </submittedName>
</protein>